<feature type="region of interest" description="Disordered" evidence="1">
    <location>
        <begin position="123"/>
        <end position="158"/>
    </location>
</feature>
<feature type="non-terminal residue" evidence="2">
    <location>
        <position position="158"/>
    </location>
</feature>
<sequence>GGEGLRGRCGGLGSGTRGGVAGAHHVERAGVGEDRARAGGGRTAAARVVRRIAGAIRGAGWAFADARVGARGRLEPQRPDAAGGQAGGGRAAQTRAGPCRQAWLLRRDHGGWEGDVAPDVAGLRRGHRRALRGAPHGRGGPRRRRGARACSRRRQIPL</sequence>
<organism evidence="2">
    <name type="scientific">uncultured Rubrobacteraceae bacterium</name>
    <dbReference type="NCBI Taxonomy" id="349277"/>
    <lineage>
        <taxon>Bacteria</taxon>
        <taxon>Bacillati</taxon>
        <taxon>Actinomycetota</taxon>
        <taxon>Rubrobacteria</taxon>
        <taxon>Rubrobacterales</taxon>
        <taxon>Rubrobacteraceae</taxon>
        <taxon>environmental samples</taxon>
    </lineage>
</organism>
<accession>A0A6J4QG22</accession>
<evidence type="ECO:0000256" key="1">
    <source>
        <dbReference type="SAM" id="MobiDB-lite"/>
    </source>
</evidence>
<feature type="compositionally biased region" description="Basic residues" evidence="1">
    <location>
        <begin position="139"/>
        <end position="158"/>
    </location>
</feature>
<feature type="region of interest" description="Disordered" evidence="1">
    <location>
        <begin position="1"/>
        <end position="37"/>
    </location>
</feature>
<feature type="non-terminal residue" evidence="2">
    <location>
        <position position="1"/>
    </location>
</feature>
<proteinExistence type="predicted"/>
<feature type="region of interest" description="Disordered" evidence="1">
    <location>
        <begin position="73"/>
        <end position="96"/>
    </location>
</feature>
<name>A0A6J4QG22_9ACTN</name>
<feature type="compositionally biased region" description="Basic and acidic residues" evidence="1">
    <location>
        <begin position="24"/>
        <end position="37"/>
    </location>
</feature>
<feature type="compositionally biased region" description="Gly residues" evidence="1">
    <location>
        <begin position="1"/>
        <end position="21"/>
    </location>
</feature>
<dbReference type="EMBL" id="CADCUT010000215">
    <property type="protein sequence ID" value="CAA9436598.1"/>
    <property type="molecule type" value="Genomic_DNA"/>
</dbReference>
<reference evidence="2" key="1">
    <citation type="submission" date="2020-02" db="EMBL/GenBank/DDBJ databases">
        <authorList>
            <person name="Meier V. D."/>
        </authorList>
    </citation>
    <scope>NUCLEOTIDE SEQUENCE</scope>
    <source>
        <strain evidence="2">AVDCRST_MAG03</strain>
    </source>
</reference>
<evidence type="ECO:0000313" key="2">
    <source>
        <dbReference type="EMBL" id="CAA9436598.1"/>
    </source>
</evidence>
<dbReference type="AlphaFoldDB" id="A0A6J4QG22"/>
<protein>
    <submittedName>
        <fullName evidence="2">Transcriptional regulator, MarR family</fullName>
    </submittedName>
</protein>
<gene>
    <name evidence="2" type="ORF">AVDCRST_MAG03-3651</name>
</gene>